<organism evidence="9 10">
    <name type="scientific">Herbiconiux ginsengi</name>
    <dbReference type="NCBI Taxonomy" id="381665"/>
    <lineage>
        <taxon>Bacteria</taxon>
        <taxon>Bacillati</taxon>
        <taxon>Actinomycetota</taxon>
        <taxon>Actinomycetes</taxon>
        <taxon>Micrococcales</taxon>
        <taxon>Microbacteriaceae</taxon>
        <taxon>Herbiconiux</taxon>
    </lineage>
</organism>
<evidence type="ECO:0000256" key="4">
    <source>
        <dbReference type="ARBA" id="ARBA00023157"/>
    </source>
</evidence>
<evidence type="ECO:0000256" key="2">
    <source>
        <dbReference type="ARBA" id="ARBA00022729"/>
    </source>
</evidence>
<feature type="region of interest" description="Disordered" evidence="6">
    <location>
        <begin position="1"/>
        <end position="31"/>
    </location>
</feature>
<keyword evidence="4" id="KW-1015">Disulfide bond</keyword>
<keyword evidence="5" id="KW-0676">Redox-active center</keyword>
<dbReference type="InterPro" id="IPR036249">
    <property type="entry name" value="Thioredoxin-like_sf"/>
</dbReference>
<dbReference type="PANTHER" id="PTHR13887:SF14">
    <property type="entry name" value="DISULFIDE BOND FORMATION PROTEIN D"/>
    <property type="match status" value="1"/>
</dbReference>
<keyword evidence="3" id="KW-0560">Oxidoreductase</keyword>
<dbReference type="Pfam" id="PF13462">
    <property type="entry name" value="Thioredoxin_4"/>
    <property type="match status" value="1"/>
</dbReference>
<keyword evidence="7" id="KW-1133">Transmembrane helix</keyword>
<keyword evidence="9" id="KW-0413">Isomerase</keyword>
<dbReference type="GO" id="GO:0016853">
    <property type="term" value="F:isomerase activity"/>
    <property type="evidence" value="ECO:0007669"/>
    <property type="project" value="UniProtKB-KW"/>
</dbReference>
<accession>A0A1H3JMA5</accession>
<evidence type="ECO:0000256" key="5">
    <source>
        <dbReference type="ARBA" id="ARBA00023284"/>
    </source>
</evidence>
<evidence type="ECO:0000256" key="1">
    <source>
        <dbReference type="ARBA" id="ARBA00005791"/>
    </source>
</evidence>
<evidence type="ECO:0000313" key="9">
    <source>
        <dbReference type="EMBL" id="SDY40665.1"/>
    </source>
</evidence>
<name>A0A1H3JMA5_9MICO</name>
<evidence type="ECO:0000256" key="7">
    <source>
        <dbReference type="SAM" id="Phobius"/>
    </source>
</evidence>
<feature type="compositionally biased region" description="Basic and acidic residues" evidence="6">
    <location>
        <begin position="7"/>
        <end position="31"/>
    </location>
</feature>
<proteinExistence type="inferred from homology"/>
<keyword evidence="10" id="KW-1185">Reference proteome</keyword>
<dbReference type="PANTHER" id="PTHR13887">
    <property type="entry name" value="GLUTATHIONE S-TRANSFERASE KAPPA"/>
    <property type="match status" value="1"/>
</dbReference>
<evidence type="ECO:0000259" key="8">
    <source>
        <dbReference type="Pfam" id="PF13462"/>
    </source>
</evidence>
<keyword evidence="2" id="KW-0732">Signal</keyword>
<feature type="transmembrane region" description="Helical" evidence="7">
    <location>
        <begin position="40"/>
        <end position="61"/>
    </location>
</feature>
<feature type="domain" description="Thioredoxin-like fold" evidence="8">
    <location>
        <begin position="112"/>
        <end position="276"/>
    </location>
</feature>
<dbReference type="STRING" id="381665.SAMN05216554_0226"/>
<keyword evidence="7" id="KW-0472">Membrane</keyword>
<dbReference type="SUPFAM" id="SSF52833">
    <property type="entry name" value="Thioredoxin-like"/>
    <property type="match status" value="1"/>
</dbReference>
<dbReference type="RefSeq" id="WP_092547659.1">
    <property type="nucleotide sequence ID" value="NZ_FNPZ01000001.1"/>
</dbReference>
<dbReference type="CDD" id="cd02972">
    <property type="entry name" value="DsbA_family"/>
    <property type="match status" value="1"/>
</dbReference>
<keyword evidence="7" id="KW-0812">Transmembrane</keyword>
<sequence>MTTGGPDDSRLSKNQRREAAREKAKQLREEQRKKDIRNRVILISSLSVVVIAIVVGITLVITSTLKPAGPGPLNMASDGITIGTDFTAVTTPALAAGEDPVPTTPDTSSGVVDIRMYVDYMCPFCGQFESTNNAQIGDWVKSGVATVEIHPLSILDRSSLGSKYSTRAANAAACVANYSPDQFWAFNGLLYSNQPAENTEGLDDDTLKDLVKQAGVTAQGDIDTCIDDTQFKGWVADATSRALQGPLPNTTEQAVTGTPTVLVNGQKYTGSLTDADAFSSFVLQVSGDDSSTATPTPTPTAAG</sequence>
<comment type="similarity">
    <text evidence="1">Belongs to the thioredoxin family. DsbA subfamily.</text>
</comment>
<dbReference type="EMBL" id="FNPZ01000001">
    <property type="protein sequence ID" value="SDY40665.1"/>
    <property type="molecule type" value="Genomic_DNA"/>
</dbReference>
<dbReference type="Gene3D" id="3.40.30.10">
    <property type="entry name" value="Glutaredoxin"/>
    <property type="match status" value="1"/>
</dbReference>
<gene>
    <name evidence="9" type="ORF">SAMN05216554_0226</name>
</gene>
<reference evidence="9 10" key="1">
    <citation type="submission" date="2016-10" db="EMBL/GenBank/DDBJ databases">
        <authorList>
            <person name="de Groot N.N."/>
        </authorList>
    </citation>
    <scope>NUCLEOTIDE SEQUENCE [LARGE SCALE GENOMIC DNA]</scope>
    <source>
        <strain evidence="9 10">CGMCC 4.3491</strain>
    </source>
</reference>
<evidence type="ECO:0000256" key="6">
    <source>
        <dbReference type="SAM" id="MobiDB-lite"/>
    </source>
</evidence>
<dbReference type="OrthoDB" id="117402at2"/>
<evidence type="ECO:0000313" key="10">
    <source>
        <dbReference type="Proteomes" id="UP000198891"/>
    </source>
</evidence>
<evidence type="ECO:0000256" key="3">
    <source>
        <dbReference type="ARBA" id="ARBA00023002"/>
    </source>
</evidence>
<dbReference type="Proteomes" id="UP000198891">
    <property type="component" value="Unassembled WGS sequence"/>
</dbReference>
<dbReference type="AlphaFoldDB" id="A0A1H3JMA5"/>
<protein>
    <submittedName>
        <fullName evidence="9">Protein-disulfide isomerase</fullName>
    </submittedName>
</protein>
<dbReference type="GO" id="GO:0016491">
    <property type="term" value="F:oxidoreductase activity"/>
    <property type="evidence" value="ECO:0007669"/>
    <property type="project" value="UniProtKB-KW"/>
</dbReference>
<dbReference type="InterPro" id="IPR012336">
    <property type="entry name" value="Thioredoxin-like_fold"/>
</dbReference>